<dbReference type="OrthoDB" id="3231004at2759"/>
<feature type="region of interest" description="Disordered" evidence="2">
    <location>
        <begin position="1"/>
        <end position="24"/>
    </location>
</feature>
<sequence length="250" mass="28325">MAVSLQHFTNRTTEPNLSQQPFRNDSTNIAALQSARAQQKAMEEAALRQEERFTAMTKEKEEDKLTLRTALDEAHQQISESRNTIMDMKERAQNAETLRIIHQEETAASETRMERQLESLRNTINETNARYSYGGKENCLPKELDGARVMIVNMRSGLAIDAGKDYMNKAHGHEFNPKNDNQMFRLNKVNNRDDSSSENFWTITLVKNEFKLFFPSGGTSVELASGPGYCASGRSNQWRIGAGGRNGTWL</sequence>
<organism evidence="3 4">
    <name type="scientific">Alternaria arborescens</name>
    <dbReference type="NCBI Taxonomy" id="156630"/>
    <lineage>
        <taxon>Eukaryota</taxon>
        <taxon>Fungi</taxon>
        <taxon>Dikarya</taxon>
        <taxon>Ascomycota</taxon>
        <taxon>Pezizomycotina</taxon>
        <taxon>Dothideomycetes</taxon>
        <taxon>Pleosporomycetidae</taxon>
        <taxon>Pleosporales</taxon>
        <taxon>Pleosporineae</taxon>
        <taxon>Pleosporaceae</taxon>
        <taxon>Alternaria</taxon>
        <taxon>Alternaria sect. Alternaria</taxon>
    </lineage>
</organism>
<evidence type="ECO:0000313" key="3">
    <source>
        <dbReference type="EMBL" id="RYO72979.1"/>
    </source>
</evidence>
<proteinExistence type="predicted"/>
<evidence type="ECO:0000256" key="2">
    <source>
        <dbReference type="SAM" id="MobiDB-lite"/>
    </source>
</evidence>
<keyword evidence="1" id="KW-0175">Coiled coil</keyword>
<evidence type="ECO:0000313" key="4">
    <source>
        <dbReference type="Proteomes" id="UP000293823"/>
    </source>
</evidence>
<feature type="coiled-coil region" evidence="1">
    <location>
        <begin position="32"/>
        <end position="130"/>
    </location>
</feature>
<comment type="caution">
    <text evidence="3">The sequence shown here is derived from an EMBL/GenBank/DDBJ whole genome shotgun (WGS) entry which is preliminary data.</text>
</comment>
<dbReference type="Proteomes" id="UP000293823">
    <property type="component" value="Unassembled WGS sequence"/>
</dbReference>
<keyword evidence="4" id="KW-1185">Reference proteome</keyword>
<name>A0A4Q4SRK1_9PLEO</name>
<gene>
    <name evidence="3" type="ORF">AA0113_g713</name>
</gene>
<accession>A0A4Q4SRK1</accession>
<reference evidence="4" key="1">
    <citation type="journal article" date="2019" name="bioRxiv">
        <title>Genomics, evolutionary history and diagnostics of the Alternaria alternata species group including apple and Asian pear pathotypes.</title>
        <authorList>
            <person name="Armitage A.D."/>
            <person name="Cockerton H.M."/>
            <person name="Sreenivasaprasad S."/>
            <person name="Woodhall J.W."/>
            <person name="Lane C.R."/>
            <person name="Harrison R.J."/>
            <person name="Clarkson J.P."/>
        </authorList>
    </citation>
    <scope>NUCLEOTIDE SEQUENCE [LARGE SCALE GENOMIC DNA]</scope>
    <source>
        <strain evidence="4">RGR 97.0016</strain>
    </source>
</reference>
<evidence type="ECO:0000256" key="1">
    <source>
        <dbReference type="SAM" id="Coils"/>
    </source>
</evidence>
<dbReference type="EMBL" id="PEJP01000002">
    <property type="protein sequence ID" value="RYO72979.1"/>
    <property type="molecule type" value="Genomic_DNA"/>
</dbReference>
<dbReference type="AlphaFoldDB" id="A0A4Q4SRK1"/>
<protein>
    <submittedName>
        <fullName evidence="3">Uncharacterized protein</fullName>
    </submittedName>
</protein>